<evidence type="ECO:0000313" key="1">
    <source>
        <dbReference type="EMBL" id="OWQ98078.1"/>
    </source>
</evidence>
<accession>A0A254N6A2</accession>
<name>A0A254N6A2_9BURK</name>
<dbReference type="EMBL" id="NISI01000025">
    <property type="protein sequence ID" value="OWQ98078.1"/>
    <property type="molecule type" value="Genomic_DNA"/>
</dbReference>
<organism evidence="1 2">
    <name type="scientific">Roseateles puraquae</name>
    <dbReference type="NCBI Taxonomy" id="431059"/>
    <lineage>
        <taxon>Bacteria</taxon>
        <taxon>Pseudomonadati</taxon>
        <taxon>Pseudomonadota</taxon>
        <taxon>Betaproteobacteria</taxon>
        <taxon>Burkholderiales</taxon>
        <taxon>Sphaerotilaceae</taxon>
        <taxon>Roseateles</taxon>
    </lineage>
</organism>
<keyword evidence="2" id="KW-1185">Reference proteome</keyword>
<reference evidence="1 2" key="1">
    <citation type="journal article" date="2007" name="Int. J. Syst. Evol. Microbiol.">
        <title>Description of Pelomonas aquatica sp. nov. and Pelomonas puraquae sp. nov., isolated from industrial and haemodialysis water.</title>
        <authorList>
            <person name="Gomila M."/>
            <person name="Bowien B."/>
            <person name="Falsen E."/>
            <person name="Moore E.R."/>
            <person name="Lalucat J."/>
        </authorList>
    </citation>
    <scope>NUCLEOTIDE SEQUENCE [LARGE SCALE GENOMIC DNA]</scope>
    <source>
        <strain evidence="1 2">CCUG 52769</strain>
    </source>
</reference>
<gene>
    <name evidence="1" type="ORF">CDO81_26925</name>
</gene>
<comment type="caution">
    <text evidence="1">The sequence shown here is derived from an EMBL/GenBank/DDBJ whole genome shotgun (WGS) entry which is preliminary data.</text>
</comment>
<protein>
    <submittedName>
        <fullName evidence="1">Uncharacterized protein</fullName>
    </submittedName>
</protein>
<evidence type="ECO:0000313" key="2">
    <source>
        <dbReference type="Proteomes" id="UP000197446"/>
    </source>
</evidence>
<proteinExistence type="predicted"/>
<dbReference type="Proteomes" id="UP000197446">
    <property type="component" value="Unassembled WGS sequence"/>
</dbReference>
<dbReference type="AlphaFoldDB" id="A0A254N6A2"/>
<sequence>MGMGGALKGAVQAVVNGGAAGLSVADAGSQAAFQDAWSRTLTAHARHLRAKGKELEAPVVLVHADDCTEVGKGLGWTKRPMLGGSHTDPYAGTLAVGTAEISAYVKPDYVQDTNAMTDALRAAGLGNAFTVALLSTSSLVIWPRGVDCEETPEIQRDLSDAPVTIDLAALDLLLERFYESNGRQPRGWWKDRANRIVIEGAEGVVQDDLWTFMMGKYSDVARIKAEMWIGYGRADITFVPHDPVHTSAVFELKVTKDFSTPIDPAKTTPGKITLKENIDWAVSGVPQAAAYRDDENLKVGFLCVYDFCDGDKAEITKAIETEAAPHGVYARRYWVTSSNKQHRVNRYGKPPGT</sequence>